<dbReference type="InterPro" id="IPR005151">
    <property type="entry name" value="Tail-specific_protease"/>
</dbReference>
<reference evidence="4" key="1">
    <citation type="journal article" date="2019" name="Int. J. Syst. Evol. Microbiol.">
        <title>The Global Catalogue of Microorganisms (GCM) 10K type strain sequencing project: providing services to taxonomists for standard genome sequencing and annotation.</title>
        <authorList>
            <consortium name="The Broad Institute Genomics Platform"/>
            <consortium name="The Broad Institute Genome Sequencing Center for Infectious Disease"/>
            <person name="Wu L."/>
            <person name="Ma J."/>
        </authorList>
    </citation>
    <scope>NUCLEOTIDE SEQUENCE [LARGE SCALE GENOMIC DNA]</scope>
    <source>
        <strain evidence="4">JCM 16601</strain>
    </source>
</reference>
<dbReference type="InterPro" id="IPR029045">
    <property type="entry name" value="ClpP/crotonase-like_dom_sf"/>
</dbReference>
<dbReference type="Proteomes" id="UP001500742">
    <property type="component" value="Unassembled WGS sequence"/>
</dbReference>
<dbReference type="Gene3D" id="3.30.750.170">
    <property type="match status" value="1"/>
</dbReference>
<feature type="domain" description="PDZ" evidence="2">
    <location>
        <begin position="119"/>
        <end position="174"/>
    </location>
</feature>
<dbReference type="CDD" id="cd07561">
    <property type="entry name" value="Peptidase_S41_CPP_like"/>
    <property type="match status" value="1"/>
</dbReference>
<dbReference type="SUPFAM" id="SSF52096">
    <property type="entry name" value="ClpP/crotonase"/>
    <property type="match status" value="1"/>
</dbReference>
<organism evidence="3 4">
    <name type="scientific">Mucilaginibacter dorajii</name>
    <dbReference type="NCBI Taxonomy" id="692994"/>
    <lineage>
        <taxon>Bacteria</taxon>
        <taxon>Pseudomonadati</taxon>
        <taxon>Bacteroidota</taxon>
        <taxon>Sphingobacteriia</taxon>
        <taxon>Sphingobacteriales</taxon>
        <taxon>Sphingobacteriaceae</taxon>
        <taxon>Mucilaginibacter</taxon>
    </lineage>
</organism>
<dbReference type="EMBL" id="BAAAZC010000002">
    <property type="protein sequence ID" value="GAA3957612.1"/>
    <property type="molecule type" value="Genomic_DNA"/>
</dbReference>
<gene>
    <name evidence="3" type="ORF">GCM10022210_01050</name>
</gene>
<evidence type="ECO:0000313" key="3">
    <source>
        <dbReference type="EMBL" id="GAA3957612.1"/>
    </source>
</evidence>
<keyword evidence="4" id="KW-1185">Reference proteome</keyword>
<dbReference type="Gene3D" id="3.90.226.10">
    <property type="entry name" value="2-enoyl-CoA Hydratase, Chain A, domain 1"/>
    <property type="match status" value="1"/>
</dbReference>
<evidence type="ECO:0000259" key="2">
    <source>
        <dbReference type="PROSITE" id="PS50106"/>
    </source>
</evidence>
<feature type="chain" id="PRO_5046178511" evidence="1">
    <location>
        <begin position="19"/>
        <end position="502"/>
    </location>
</feature>
<dbReference type="InterPro" id="IPR001478">
    <property type="entry name" value="PDZ"/>
</dbReference>
<keyword evidence="1" id="KW-0732">Signal</keyword>
<dbReference type="InterPro" id="IPR036034">
    <property type="entry name" value="PDZ_sf"/>
</dbReference>
<comment type="caution">
    <text evidence="3">The sequence shown here is derived from an EMBL/GenBank/DDBJ whole genome shotgun (WGS) entry which is preliminary data.</text>
</comment>
<evidence type="ECO:0000256" key="1">
    <source>
        <dbReference type="SAM" id="SignalP"/>
    </source>
</evidence>
<dbReference type="PROSITE" id="PS51257">
    <property type="entry name" value="PROKAR_LIPOPROTEIN"/>
    <property type="match status" value="1"/>
</dbReference>
<proteinExistence type="predicted"/>
<protein>
    <submittedName>
        <fullName evidence="3">S41 family peptidase</fullName>
    </submittedName>
</protein>
<dbReference type="SMART" id="SM00228">
    <property type="entry name" value="PDZ"/>
    <property type="match status" value="1"/>
</dbReference>
<accession>A0ABP7P0E9</accession>
<name>A0ABP7P0E9_9SPHI</name>
<sequence>MKKILYFTLVVFAGLLTACSKSKNVIKPNDTSTTKPTTLDLIKDSVYLYTKETYLWYDALPDYKTFAPRSFTGSTDANALTSEVDKLSQYKINPATGLPYENYLPAPGEAKYSFIDDGSVSTQLGGSSGDFGFSVFFPSATSLYVKYVYPGSPADSAGLKRGYQITKLNGRTGLNADNDSDLQFVVNTIFGTSPFTMTVTKPDGTQLNVSIKVAEYTANPVLTYKIFTIGTKKVGYIVFNEFTVPDNASPQLLKAFNAFTDAKVSELVVDLRYNGGGSVATAQYLDNLIVPSANNGGQMFTYYYNDKLQADNHPLLSAIYDINKGDFLPANNRVTFSKVGSLNISRVFFIVTASTASASELTINNLLPHMDVKLIGRTSYGKPVGFFAIDINKYQLYVPQFETRNSANQGGYYLGMEPGSTTYPGYKDDDDVTKDFGDSTEVLLQHALNFIKTGNYSVSKPKVESLSSAQKLTDLQIQHQTLVLDSRKFRGMVGGKTLRAKR</sequence>
<evidence type="ECO:0000313" key="4">
    <source>
        <dbReference type="Proteomes" id="UP001500742"/>
    </source>
</evidence>
<dbReference type="RefSeq" id="WP_259092790.1">
    <property type="nucleotide sequence ID" value="NZ_BAAAZC010000002.1"/>
</dbReference>
<dbReference type="PROSITE" id="PS50106">
    <property type="entry name" value="PDZ"/>
    <property type="match status" value="1"/>
</dbReference>
<dbReference type="SUPFAM" id="SSF50156">
    <property type="entry name" value="PDZ domain-like"/>
    <property type="match status" value="1"/>
</dbReference>
<dbReference type="PANTHER" id="PTHR32060:SF30">
    <property type="entry name" value="CARBOXY-TERMINAL PROCESSING PROTEASE CTPA"/>
    <property type="match status" value="1"/>
</dbReference>
<dbReference type="PANTHER" id="PTHR32060">
    <property type="entry name" value="TAIL-SPECIFIC PROTEASE"/>
    <property type="match status" value="1"/>
</dbReference>
<dbReference type="Gene3D" id="2.30.42.10">
    <property type="match status" value="1"/>
</dbReference>
<dbReference type="Pfam" id="PF03572">
    <property type="entry name" value="Peptidase_S41"/>
    <property type="match status" value="1"/>
</dbReference>
<feature type="signal peptide" evidence="1">
    <location>
        <begin position="1"/>
        <end position="18"/>
    </location>
</feature>